<name>A0A258CQK5_CAUVI</name>
<dbReference type="Gene3D" id="3.20.20.140">
    <property type="entry name" value="Metal-dependent hydrolases"/>
    <property type="match status" value="1"/>
</dbReference>
<dbReference type="Proteomes" id="UP000215616">
    <property type="component" value="Unassembled WGS sequence"/>
</dbReference>
<evidence type="ECO:0000313" key="2">
    <source>
        <dbReference type="EMBL" id="OYW97633.1"/>
    </source>
</evidence>
<dbReference type="InterPro" id="IPR011059">
    <property type="entry name" value="Metal-dep_hydrolase_composite"/>
</dbReference>
<organism evidence="2 3">
    <name type="scientific">Caulobacter vibrioides</name>
    <name type="common">Caulobacter crescentus</name>
    <dbReference type="NCBI Taxonomy" id="155892"/>
    <lineage>
        <taxon>Bacteria</taxon>
        <taxon>Pseudomonadati</taxon>
        <taxon>Pseudomonadota</taxon>
        <taxon>Alphaproteobacteria</taxon>
        <taxon>Caulobacterales</taxon>
        <taxon>Caulobacteraceae</taxon>
        <taxon>Caulobacter</taxon>
    </lineage>
</organism>
<dbReference type="CDD" id="cd01299">
    <property type="entry name" value="Met_dep_hydrolase_A"/>
    <property type="match status" value="1"/>
</dbReference>
<dbReference type="Pfam" id="PF01979">
    <property type="entry name" value="Amidohydro_1"/>
    <property type="match status" value="1"/>
</dbReference>
<dbReference type="InterPro" id="IPR006680">
    <property type="entry name" value="Amidohydro-rel"/>
</dbReference>
<evidence type="ECO:0000313" key="3">
    <source>
        <dbReference type="Proteomes" id="UP000215616"/>
    </source>
</evidence>
<gene>
    <name evidence="2" type="ORF">B7Z12_21295</name>
</gene>
<dbReference type="InterPro" id="IPR051781">
    <property type="entry name" value="Metallo-dep_Hydrolase"/>
</dbReference>
<dbReference type="AlphaFoldDB" id="A0A258CQK5"/>
<dbReference type="InterPro" id="IPR032466">
    <property type="entry name" value="Metal_Hydrolase"/>
</dbReference>
<dbReference type="Gene3D" id="2.30.40.10">
    <property type="entry name" value="Urease, subunit C, domain 1"/>
    <property type="match status" value="1"/>
</dbReference>
<accession>A0A258CQK5</accession>
<comment type="caution">
    <text evidence="2">The sequence shown here is derived from an EMBL/GenBank/DDBJ whole genome shotgun (WGS) entry which is preliminary data.</text>
</comment>
<dbReference type="InterPro" id="IPR057744">
    <property type="entry name" value="OTAase-like"/>
</dbReference>
<dbReference type="PANTHER" id="PTHR43135:SF3">
    <property type="entry name" value="ALPHA-D-RIBOSE 1-METHYLPHOSPHONATE 5-TRIPHOSPHATE DIPHOSPHATASE"/>
    <property type="match status" value="1"/>
</dbReference>
<dbReference type="SUPFAM" id="SSF51556">
    <property type="entry name" value="Metallo-dependent hydrolases"/>
    <property type="match status" value="1"/>
</dbReference>
<evidence type="ECO:0000259" key="1">
    <source>
        <dbReference type="Pfam" id="PF01979"/>
    </source>
</evidence>
<feature type="domain" description="Amidohydrolase-related" evidence="1">
    <location>
        <begin position="65"/>
        <end position="415"/>
    </location>
</feature>
<dbReference type="EMBL" id="NCDQ01000622">
    <property type="protein sequence ID" value="OYW97633.1"/>
    <property type="molecule type" value="Genomic_DNA"/>
</dbReference>
<dbReference type="PANTHER" id="PTHR43135">
    <property type="entry name" value="ALPHA-D-RIBOSE 1-METHYLPHOSPHONATE 5-TRIPHOSPHATE DIPHOSPHATASE"/>
    <property type="match status" value="1"/>
</dbReference>
<dbReference type="GO" id="GO:0016810">
    <property type="term" value="F:hydrolase activity, acting on carbon-nitrogen (but not peptide) bonds"/>
    <property type="evidence" value="ECO:0007669"/>
    <property type="project" value="InterPro"/>
</dbReference>
<proteinExistence type="predicted"/>
<dbReference type="SUPFAM" id="SSF51338">
    <property type="entry name" value="Composite domain of metallo-dependent hydrolases"/>
    <property type="match status" value="1"/>
</dbReference>
<protein>
    <submittedName>
        <fullName evidence="2">Xaa-Pro dipeptidase</fullName>
    </submittedName>
</protein>
<reference evidence="2 3" key="1">
    <citation type="submission" date="2017-03" db="EMBL/GenBank/DDBJ databases">
        <title>Lifting the veil on microbial sulfur biogeochemistry in mining wastewaters.</title>
        <authorList>
            <person name="Kantor R.S."/>
            <person name="Colenbrander Nelson T."/>
            <person name="Marshall S."/>
            <person name="Bennett D."/>
            <person name="Apte S."/>
            <person name="Camacho D."/>
            <person name="Thomas B.C."/>
            <person name="Warren L.A."/>
            <person name="Banfield J.F."/>
        </authorList>
    </citation>
    <scope>NUCLEOTIDE SEQUENCE [LARGE SCALE GENOMIC DNA]</scope>
    <source>
        <strain evidence="2">32-67-7</strain>
    </source>
</reference>
<sequence length="418" mass="43656">MLPAVASAQVSYVRAGKLIDPQAGKVLTDQLLRIEGERIVSVAPWKGAPKDAPKDAKVIDWSGLTVLPGLIDMHTHIVDDEQSENIALPLLRSAAQQAYIGAGHARLTLLAGFTSVRDVGTWRALGDAALRDAINEGLVPGPRMSVAGAYVTAPGGGGEITGVAPDVTIPAEMRRGVVEDAADVHKKVRALLVGGADFIKLIATGAVLTEGTEPGQLELSEDEIRAAVEEAAKRGTYVTAHAHGAEGIKTAVRAGVRSIEHGSLIDDEGIALMKAKGAFLVADIYNGDFIDTYGRERGWPEGMIRKNRETTDAQRDGFRKAVKAGVKIAYGTDAGVYPHGGNALQMPYMVKYGMTPMQAIQSATTVAAELMGKTGQVGCAAAGCYGDLIAVAGDPLADVSTLTKVAKVMKGGAVVKDD</sequence>